<dbReference type="AlphaFoldDB" id="I0BH76"/>
<dbReference type="PATRIC" id="fig|997761.3.peg.2650"/>
<name>I0BH76_9BACL</name>
<evidence type="ECO:0000313" key="2">
    <source>
        <dbReference type="Proteomes" id="UP000007392"/>
    </source>
</evidence>
<gene>
    <name evidence="1" type="ORF">B2K_13505</name>
</gene>
<reference evidence="1 2" key="1">
    <citation type="submission" date="2013-06" db="EMBL/GenBank/DDBJ databases">
        <title>Complete genome sequence of Paenibacillus mucilaginosus K02.</title>
        <authorList>
            <person name="Xiao B."/>
            <person name="Sun L."/>
            <person name="Xiao L."/>
            <person name="Lian B."/>
        </authorList>
    </citation>
    <scope>NUCLEOTIDE SEQUENCE [LARGE SCALE GENOMIC DNA]</scope>
    <source>
        <strain evidence="1 2">K02</strain>
    </source>
</reference>
<dbReference type="EMBL" id="CP003422">
    <property type="protein sequence ID" value="AFH61723.1"/>
    <property type="molecule type" value="Genomic_DNA"/>
</dbReference>
<protein>
    <submittedName>
        <fullName evidence="1">Uncharacterized protein</fullName>
    </submittedName>
</protein>
<evidence type="ECO:0000313" key="1">
    <source>
        <dbReference type="EMBL" id="AFH61723.1"/>
    </source>
</evidence>
<proteinExistence type="predicted"/>
<sequence length="132" mass="14359">MADIQLNLLNKTDGPWTFVLFRKAADGSPFSDTPIAWYVLPFSAGQAKTISYSIQTSLGVDTAVQPGDGAQAQPEAKLYVMYTNELQPGEELPPFEESNAAEIDLTDLTGADITLEVFSGEKRWHVVTHPTG</sequence>
<organism evidence="1 2">
    <name type="scientific">Paenibacillus mucilaginosus K02</name>
    <dbReference type="NCBI Taxonomy" id="997761"/>
    <lineage>
        <taxon>Bacteria</taxon>
        <taxon>Bacillati</taxon>
        <taxon>Bacillota</taxon>
        <taxon>Bacilli</taxon>
        <taxon>Bacillales</taxon>
        <taxon>Paenibacillaceae</taxon>
        <taxon>Paenibacillus</taxon>
    </lineage>
</organism>
<dbReference type="KEGG" id="pmw:B2K_13505"/>
<dbReference type="HOGENOM" id="CLU_1925493_0_0_9"/>
<accession>I0BH76</accession>
<dbReference type="RefSeq" id="WP_014650598.1">
    <property type="nucleotide sequence ID" value="NC_017672.3"/>
</dbReference>
<dbReference type="Proteomes" id="UP000007392">
    <property type="component" value="Chromosome"/>
</dbReference>